<protein>
    <submittedName>
        <fullName evidence="16">Ubiquitin carboxyl-terminal hydrolase 42</fullName>
    </submittedName>
</protein>
<feature type="compositionally biased region" description="Polar residues" evidence="14">
    <location>
        <begin position="499"/>
        <end position="514"/>
    </location>
</feature>
<dbReference type="GO" id="GO:0005525">
    <property type="term" value="F:GTP binding"/>
    <property type="evidence" value="ECO:0007669"/>
    <property type="project" value="UniProtKB-KW"/>
</dbReference>
<feature type="compositionally biased region" description="Polar residues" evidence="14">
    <location>
        <begin position="1310"/>
        <end position="1319"/>
    </location>
</feature>
<feature type="compositionally biased region" description="Polar residues" evidence="14">
    <location>
        <begin position="828"/>
        <end position="839"/>
    </location>
</feature>
<dbReference type="CDD" id="cd02661">
    <property type="entry name" value="Peptidase_C19E"/>
    <property type="match status" value="1"/>
</dbReference>
<keyword evidence="3" id="KW-0488">Methylation</keyword>
<dbReference type="GO" id="GO:0005634">
    <property type="term" value="C:nucleus"/>
    <property type="evidence" value="ECO:0007669"/>
    <property type="project" value="TreeGrafter"/>
</dbReference>
<dbReference type="GO" id="GO:0005829">
    <property type="term" value="C:cytosol"/>
    <property type="evidence" value="ECO:0007669"/>
    <property type="project" value="TreeGrafter"/>
</dbReference>
<comment type="similarity">
    <text evidence="2">Belongs to the small GTPase superfamily. Rho family.</text>
</comment>
<dbReference type="PROSITE" id="PS51421">
    <property type="entry name" value="RAS"/>
    <property type="match status" value="1"/>
</dbReference>
<dbReference type="InterPro" id="IPR038765">
    <property type="entry name" value="Papain-like_cys_pep_sf"/>
</dbReference>
<dbReference type="GO" id="GO:0004843">
    <property type="term" value="F:cysteine-type deubiquitinase activity"/>
    <property type="evidence" value="ECO:0007669"/>
    <property type="project" value="UniProtKB-EC"/>
</dbReference>
<dbReference type="NCBIfam" id="TIGR00231">
    <property type="entry name" value="small_GTP"/>
    <property type="match status" value="1"/>
</dbReference>
<dbReference type="EMBL" id="SCEB01214264">
    <property type="protein sequence ID" value="RXM36314.1"/>
    <property type="molecule type" value="Genomic_DNA"/>
</dbReference>
<dbReference type="InterPro" id="IPR005225">
    <property type="entry name" value="Small_GTP-bd"/>
</dbReference>
<keyword evidence="5" id="KW-0645">Protease</keyword>
<keyword evidence="10" id="KW-0342">GTP-binding</keyword>
<evidence type="ECO:0000256" key="10">
    <source>
        <dbReference type="ARBA" id="ARBA00023134"/>
    </source>
</evidence>
<keyword evidence="6" id="KW-0547">Nucleotide-binding</keyword>
<feature type="region of interest" description="Disordered" evidence="14">
    <location>
        <begin position="1113"/>
        <end position="1342"/>
    </location>
</feature>
<evidence type="ECO:0000256" key="7">
    <source>
        <dbReference type="ARBA" id="ARBA00022786"/>
    </source>
</evidence>
<dbReference type="InterPro" id="IPR018200">
    <property type="entry name" value="USP_CS"/>
</dbReference>
<comment type="caution">
    <text evidence="16">The sequence shown here is derived from an EMBL/GenBank/DDBJ whole genome shotgun (WGS) entry which is preliminary data.</text>
</comment>
<dbReference type="InterPro" id="IPR001806">
    <property type="entry name" value="Small_GTPase"/>
</dbReference>
<feature type="compositionally biased region" description="Basic and acidic residues" evidence="14">
    <location>
        <begin position="1189"/>
        <end position="1198"/>
    </location>
</feature>
<evidence type="ECO:0000259" key="15">
    <source>
        <dbReference type="PROSITE" id="PS50235"/>
    </source>
</evidence>
<feature type="compositionally biased region" description="Basic and acidic residues" evidence="14">
    <location>
        <begin position="1002"/>
        <end position="1060"/>
    </location>
</feature>
<feature type="compositionally biased region" description="Polar residues" evidence="14">
    <location>
        <begin position="530"/>
        <end position="548"/>
    </location>
</feature>
<dbReference type="FunFam" id="3.40.50.300:FF:000088">
    <property type="entry name" value="Ras-related C3 botulinum toxin substrate 1"/>
    <property type="match status" value="1"/>
</dbReference>
<proteinExistence type="inferred from homology"/>
<keyword evidence="4" id="KW-0597">Phosphoprotein</keyword>
<feature type="compositionally biased region" description="Polar residues" evidence="14">
    <location>
        <begin position="428"/>
        <end position="439"/>
    </location>
</feature>
<feature type="compositionally biased region" description="Low complexity" evidence="14">
    <location>
        <begin position="27"/>
        <end position="44"/>
    </location>
</feature>
<feature type="region of interest" description="Disordered" evidence="14">
    <location>
        <begin position="1"/>
        <end position="93"/>
    </location>
</feature>
<gene>
    <name evidence="16" type="ORF">EOD39_11977</name>
</gene>
<evidence type="ECO:0000256" key="4">
    <source>
        <dbReference type="ARBA" id="ARBA00022553"/>
    </source>
</evidence>
<dbReference type="CDD" id="cd01871">
    <property type="entry name" value="Rac1_like"/>
    <property type="match status" value="1"/>
</dbReference>
<comment type="catalytic activity">
    <reaction evidence="1">
        <text>Thiol-dependent hydrolysis of ester, thioester, amide, peptide and isopeptide bonds formed by the C-terminal Gly of ubiquitin (a 76-residue protein attached to proteins as an intracellular targeting signal).</text>
        <dbReference type="EC" id="3.4.19.12"/>
    </reaction>
</comment>
<feature type="region of interest" description="Disordered" evidence="14">
    <location>
        <begin position="1081"/>
        <end position="1100"/>
    </location>
</feature>
<evidence type="ECO:0000256" key="8">
    <source>
        <dbReference type="ARBA" id="ARBA00022801"/>
    </source>
</evidence>
<dbReference type="PROSITE" id="PS50235">
    <property type="entry name" value="USP_3"/>
    <property type="match status" value="1"/>
</dbReference>
<evidence type="ECO:0000256" key="14">
    <source>
        <dbReference type="SAM" id="MobiDB-lite"/>
    </source>
</evidence>
<dbReference type="InterPro" id="IPR027417">
    <property type="entry name" value="P-loop_NTPase"/>
</dbReference>
<dbReference type="GO" id="GO:0016579">
    <property type="term" value="P:protein deubiquitination"/>
    <property type="evidence" value="ECO:0007669"/>
    <property type="project" value="InterPro"/>
</dbReference>
<keyword evidence="8 16" id="KW-0378">Hydrolase</keyword>
<feature type="compositionally biased region" description="Basic and acidic residues" evidence="14">
    <location>
        <begin position="962"/>
        <end position="991"/>
    </location>
</feature>
<dbReference type="GO" id="GO:0006508">
    <property type="term" value="P:proteolysis"/>
    <property type="evidence" value="ECO:0007669"/>
    <property type="project" value="UniProtKB-KW"/>
</dbReference>
<dbReference type="PROSITE" id="PS51420">
    <property type="entry name" value="RHO"/>
    <property type="match status" value="1"/>
</dbReference>
<organism evidence="16 17">
    <name type="scientific">Acipenser ruthenus</name>
    <name type="common">Sterlet sturgeon</name>
    <dbReference type="NCBI Taxonomy" id="7906"/>
    <lineage>
        <taxon>Eukaryota</taxon>
        <taxon>Metazoa</taxon>
        <taxon>Chordata</taxon>
        <taxon>Craniata</taxon>
        <taxon>Vertebrata</taxon>
        <taxon>Euteleostomi</taxon>
        <taxon>Actinopterygii</taxon>
        <taxon>Chondrostei</taxon>
        <taxon>Acipenseriformes</taxon>
        <taxon>Acipenseridae</taxon>
        <taxon>Acipenser</taxon>
    </lineage>
</organism>
<feature type="region of interest" description="Disordered" evidence="14">
    <location>
        <begin position="927"/>
        <end position="1060"/>
    </location>
</feature>
<evidence type="ECO:0000256" key="6">
    <source>
        <dbReference type="ARBA" id="ARBA00022741"/>
    </source>
</evidence>
<dbReference type="FunFam" id="3.90.70.10:FF:000016">
    <property type="entry name" value="Ubiquitin carboxyl-terminal hydrolase 36"/>
    <property type="match status" value="1"/>
</dbReference>
<feature type="compositionally biased region" description="Basic and acidic residues" evidence="14">
    <location>
        <begin position="1216"/>
        <end position="1226"/>
    </location>
</feature>
<feature type="compositionally biased region" description="Basic and acidic residues" evidence="14">
    <location>
        <begin position="927"/>
        <end position="949"/>
    </location>
</feature>
<keyword evidence="7" id="KW-0833">Ubl conjugation pathway</keyword>
<accession>A0A444UMF9</accession>
<dbReference type="Gene3D" id="3.40.50.300">
    <property type="entry name" value="P-loop containing nucleotide triphosphate hydrolases"/>
    <property type="match status" value="1"/>
</dbReference>
<dbReference type="InterPro" id="IPR028889">
    <property type="entry name" value="USP"/>
</dbReference>
<dbReference type="PANTHER" id="PTHR24006">
    <property type="entry name" value="UBIQUITIN CARBOXYL-TERMINAL HYDROLASE"/>
    <property type="match status" value="1"/>
</dbReference>
<feature type="compositionally biased region" description="Basic and acidic residues" evidence="14">
    <location>
        <begin position="1155"/>
        <end position="1174"/>
    </location>
</feature>
<dbReference type="PRINTS" id="PR00449">
    <property type="entry name" value="RASTRNSFRMNG"/>
</dbReference>
<evidence type="ECO:0000256" key="1">
    <source>
        <dbReference type="ARBA" id="ARBA00000707"/>
    </source>
</evidence>
<evidence type="ECO:0000313" key="16">
    <source>
        <dbReference type="EMBL" id="RXM36314.1"/>
    </source>
</evidence>
<evidence type="ECO:0000256" key="5">
    <source>
        <dbReference type="ARBA" id="ARBA00022670"/>
    </source>
</evidence>
<feature type="compositionally biased region" description="Basic and acidic residues" evidence="14">
    <location>
        <begin position="1246"/>
        <end position="1255"/>
    </location>
</feature>
<feature type="region of interest" description="Disordered" evidence="14">
    <location>
        <begin position="804"/>
        <end position="839"/>
    </location>
</feature>
<feature type="compositionally biased region" description="Basic and acidic residues" evidence="14">
    <location>
        <begin position="74"/>
        <end position="84"/>
    </location>
</feature>
<dbReference type="PANTHER" id="PTHR24006:SF727">
    <property type="entry name" value="UBIQUITIN CARBOXYL-TERMINAL HYDROLASE 42"/>
    <property type="match status" value="1"/>
</dbReference>
<dbReference type="InterPro" id="IPR001394">
    <property type="entry name" value="Peptidase_C19_UCH"/>
</dbReference>
<keyword evidence="11" id="KW-0449">Lipoprotein</keyword>
<keyword evidence="9" id="KW-0788">Thiol protease</keyword>
<feature type="compositionally biased region" description="Polar residues" evidence="14">
    <location>
        <begin position="810"/>
        <end position="819"/>
    </location>
</feature>
<reference evidence="16 17" key="1">
    <citation type="submission" date="2019-01" db="EMBL/GenBank/DDBJ databases">
        <title>Draft Genome and Complete Hox-Cluster Characterization of the Sterlet Sturgeon (Acipenser ruthenus).</title>
        <authorList>
            <person name="Wei Q."/>
        </authorList>
    </citation>
    <scope>NUCLEOTIDE SEQUENCE [LARGE SCALE GENOMIC DNA]</scope>
    <source>
        <strain evidence="16">WHYD16114868_AA</strain>
        <tissue evidence="16">Blood</tissue>
    </source>
</reference>
<feature type="compositionally biased region" description="Acidic residues" evidence="14">
    <location>
        <begin position="620"/>
        <end position="629"/>
    </location>
</feature>
<evidence type="ECO:0000256" key="9">
    <source>
        <dbReference type="ARBA" id="ARBA00022807"/>
    </source>
</evidence>
<feature type="compositionally biased region" description="Basic and acidic residues" evidence="14">
    <location>
        <begin position="1295"/>
        <end position="1309"/>
    </location>
</feature>
<dbReference type="SMART" id="SM00175">
    <property type="entry name" value="RAB"/>
    <property type="match status" value="1"/>
</dbReference>
<dbReference type="Gene3D" id="3.90.70.10">
    <property type="entry name" value="Cysteine proteinases"/>
    <property type="match status" value="1"/>
</dbReference>
<feature type="compositionally biased region" description="Polar residues" evidence="14">
    <location>
        <begin position="468"/>
        <end position="477"/>
    </location>
</feature>
<dbReference type="SMART" id="SM00173">
    <property type="entry name" value="RAS"/>
    <property type="match status" value="1"/>
</dbReference>
<evidence type="ECO:0000256" key="12">
    <source>
        <dbReference type="ARBA" id="ARBA00023289"/>
    </source>
</evidence>
<feature type="compositionally biased region" description="Basic residues" evidence="14">
    <location>
        <begin position="1199"/>
        <end position="1215"/>
    </location>
</feature>
<evidence type="ECO:0000256" key="11">
    <source>
        <dbReference type="ARBA" id="ARBA00023288"/>
    </source>
</evidence>
<dbReference type="SMART" id="SM00174">
    <property type="entry name" value="RHO"/>
    <property type="match status" value="1"/>
</dbReference>
<evidence type="ECO:0000256" key="13">
    <source>
        <dbReference type="ARBA" id="ARBA00047660"/>
    </source>
</evidence>
<feature type="compositionally biased region" description="Basic and acidic residues" evidence="14">
    <location>
        <begin position="1320"/>
        <end position="1342"/>
    </location>
</feature>
<feature type="domain" description="USP" evidence="15">
    <location>
        <begin position="118"/>
        <end position="418"/>
    </location>
</feature>
<sequence length="1527" mass="171402">MTIVDKPTESSDPESGQSKPPGCLTPSSSGDMDSSSASWGTVSSALDAPKSKASSVGPTPGAAVYSRSTAPVQEKPKPTIHKDQNLAGGGDGIAPPQKVLFPVEKLCLKWHQMHRIGAGLQNLGNTCFLNSALQCLTYTAPLASYMLSREHSKTCHEAGFCMMCTMQNHITQAFANSGNVIKPMSVINDLKRIAKHFRFGSQEDAHEFLRYTIDAMQKSCLSGNKLDRQTQATTLIHQIFGGYLRSRVKCLNCKAVSDTFDPYLDVALEIKTVQSITKALEQFVKPEQLDGENAYKCTKCKKMVPASKRFTIHRGSNVLTISLKCFANYNGGKITKDVRYPEFLDIRPFMSQSTGEPVIYVLYAVLVHSGFSCHAGHYYCYIKASNGQWYQMNDSIVSTSDIRSVLNQQAYVLFYIRSPDTKNGGDYNHSTRPPGQSSPRPIVSQRLGGTKQQTTGFIGPQLPPHMAKSSNHINGNGSMKEIPCSSKASASNIGLKRMGSSQPSTSFQNRSLNRPTVIPEPTKRPKLTFQIGQSKSARPSHSQPNFHSSPLDKLYKPSTSTSTVTHSSSSSSTAQSTSGAPSSTAPATVSQADTPPEPPCSRVNGAPKRSANFLVPYAEESSEESDEEPGPVKENGYAKPLNGTVNGIRLGTFPTSSAIPPPPDLGKNPSGVPHCKAELNGLTTMAVESEGTRLTAETVSCPLKHTKPIENGLPKTNGFKHSDKLTSDMPDTLESIGASITNTPGPAKKPKLTSHFEQRGTTFPAAATVFNPCVDRVQNLENCSPASPFKDAVRSPAPELCDKTQEERAGNTTMNSKTSALDPGIHANCNTDNKPNPNRETQMFQIKSENKQPPEEEETTLKQSVARIEDPVQLQTSHSDNSTGLKNPVSCENVSKHVILNPTNCNISFRDKAKDQIKTYLETIKEESQEATLEHRQSPGKDRCAENRKLISRTGEQPSSSAEREEKSRITELHLCSTEKDKHRLSDGEKRYRNKSSPYNERYSEDKSKLSEKYRYRSRSRETTNHEKSRLHDKDYHPCKHQSHSRDRSRSRDRYYRDREKDRRWERHTYHCRDSYYRSKEDLDRRFPQSSRDYEKSSSHYNRDWLYKEEPFSKPQWMDGTTSKENGCKDFGKQTHDYSKGRLDSDHLQPSSSSHVKDKREHPKHESRRHYNDHDTEDSDSERKRRRHPRDESSEERRARKHKKSKKKKKSKHKYRDRDHRSHQDSSEANSDSDSWKHKKKKKHRSDGSDQEKPQRSQYRKQNSKSGDESDSSNKASKSNDFRGIVGRTYSQKQYSEEKEELSHKEKNSQTESGHYTSSEQHRGNHSGCKENRRQSEIDSSYRDTARAVGKTCLLISYTTNAFPGEYIPTVFDNYSANVMVDGKPVNLGLWDTAGQEDYDRLRPLSYPQTDVFLICFSLVSPASFENVRAKWYPEVRHHCPNTPIILVGTKLDLRDDKDTIEKLKEKKLTPITYPQGLAMAKEIGAVKYLECSALTQRGLKTVFDEAIRAVLCPPPVKKRKKKCMIL</sequence>
<dbReference type="InterPro" id="IPR050164">
    <property type="entry name" value="Peptidase_C19"/>
</dbReference>
<dbReference type="PROSITE" id="PS00973">
    <property type="entry name" value="USP_2"/>
    <property type="match status" value="1"/>
</dbReference>
<dbReference type="SUPFAM" id="SSF54001">
    <property type="entry name" value="Cysteine proteinases"/>
    <property type="match status" value="1"/>
</dbReference>
<dbReference type="Pfam" id="PF00071">
    <property type="entry name" value="Ras"/>
    <property type="match status" value="1"/>
</dbReference>
<evidence type="ECO:0000313" key="17">
    <source>
        <dbReference type="Proteomes" id="UP000289886"/>
    </source>
</evidence>
<dbReference type="Proteomes" id="UP000289886">
    <property type="component" value="Unassembled WGS sequence"/>
</dbReference>
<dbReference type="SUPFAM" id="SSF52540">
    <property type="entry name" value="P-loop containing nucleoside triphosphate hydrolases"/>
    <property type="match status" value="1"/>
</dbReference>
<feature type="compositionally biased region" description="Basic and acidic residues" evidence="14">
    <location>
        <begin position="1126"/>
        <end position="1147"/>
    </location>
</feature>
<comment type="catalytic activity">
    <reaction evidence="13">
        <text>GTP + H2O = GDP + phosphate + H(+)</text>
        <dbReference type="Rhea" id="RHEA:19669"/>
        <dbReference type="ChEBI" id="CHEBI:15377"/>
        <dbReference type="ChEBI" id="CHEBI:15378"/>
        <dbReference type="ChEBI" id="CHEBI:37565"/>
        <dbReference type="ChEBI" id="CHEBI:43474"/>
        <dbReference type="ChEBI" id="CHEBI:58189"/>
        <dbReference type="EC" id="3.6.5.2"/>
    </reaction>
    <physiologicalReaction direction="left-to-right" evidence="13">
        <dbReference type="Rhea" id="RHEA:19670"/>
    </physiologicalReaction>
</comment>
<feature type="compositionally biased region" description="Low complexity" evidence="14">
    <location>
        <begin position="558"/>
        <end position="592"/>
    </location>
</feature>
<dbReference type="Pfam" id="PF00443">
    <property type="entry name" value="UCH"/>
    <property type="match status" value="1"/>
</dbReference>
<keyword evidence="12" id="KW-0636">Prenylation</keyword>
<dbReference type="PROSITE" id="PS00972">
    <property type="entry name" value="USP_1"/>
    <property type="match status" value="1"/>
</dbReference>
<evidence type="ECO:0000256" key="2">
    <source>
        <dbReference type="ARBA" id="ARBA00010142"/>
    </source>
</evidence>
<dbReference type="GO" id="GO:0042981">
    <property type="term" value="P:regulation of apoptotic process"/>
    <property type="evidence" value="ECO:0007669"/>
    <property type="project" value="TreeGrafter"/>
</dbReference>
<name>A0A444UMF9_ACIRT</name>
<feature type="region of interest" description="Disordered" evidence="14">
    <location>
        <begin position="423"/>
        <end position="640"/>
    </location>
</feature>
<dbReference type="GO" id="GO:0003925">
    <property type="term" value="F:G protein activity"/>
    <property type="evidence" value="ECO:0007669"/>
    <property type="project" value="UniProtKB-EC"/>
</dbReference>
<dbReference type="PROSITE" id="PS51419">
    <property type="entry name" value="RAB"/>
    <property type="match status" value="1"/>
</dbReference>
<evidence type="ECO:0000256" key="3">
    <source>
        <dbReference type="ARBA" id="ARBA00022481"/>
    </source>
</evidence>
<keyword evidence="17" id="KW-1185">Reference proteome</keyword>